<gene>
    <name evidence="2" type="ORF">EZM97_36060</name>
</gene>
<proteinExistence type="predicted"/>
<evidence type="ECO:0000313" key="3">
    <source>
        <dbReference type="Proteomes" id="UP000291822"/>
    </source>
</evidence>
<dbReference type="Gene3D" id="2.40.70.10">
    <property type="entry name" value="Acid Proteases"/>
    <property type="match status" value="1"/>
</dbReference>
<feature type="signal peptide" evidence="1">
    <location>
        <begin position="1"/>
        <end position="43"/>
    </location>
</feature>
<reference evidence="2 3" key="1">
    <citation type="submission" date="2019-02" db="EMBL/GenBank/DDBJ databases">
        <title>Dyella amyloliquefaciens sp. nov., isolated from forest soil.</title>
        <authorList>
            <person name="Gao Z.-H."/>
            <person name="Qiu L.-H."/>
        </authorList>
    </citation>
    <scope>NUCLEOTIDE SEQUENCE [LARGE SCALE GENOMIC DNA]</scope>
    <source>
        <strain evidence="2 3">KACC 12747</strain>
    </source>
</reference>
<protein>
    <recommendedName>
        <fullName evidence="4">Aspartyl protease</fullName>
    </recommendedName>
</protein>
<sequence>MDGKTEAPTSPRRARALNLRKAACRAMSALIVLPCLGSTMAFAQASEPLEPQEMTDRFGVIDAIERGDAVALSQLMETSTKPAIRAFAEAGLYRVKMDPGRSNEAAATCISLSRRANDHVQELACTMIQVGNFLLEERPVAWATGVRHIRQSFYPDLRRQYGPLFALRQLENGVDLDAIAHLAEAAPPSATKEGDATDLPFHKIRKGELNPVSTLGLTAVDLLSGPTAFDAIPDTAGFMTLLNEPTARALGILPGPSWLSPARDRSVRSSLGVLPTLVIGHDTLSRVPVAVVSAATPNILGLSTLRRLGYISLSMRHMSVGGRQHRACSRPLTMRSDLIGTNAKVMIPIKVDGKPVNAVFDSGFDGELEQYGIVDPADLAGTKKTVKVATAMGQVDTKYVERAKRVDNGVSEREIVVRTRPSDGAVRYVAGMAILKGAVMDLDFVSGTACVRADATVTP</sequence>
<dbReference type="InterPro" id="IPR021109">
    <property type="entry name" value="Peptidase_aspartic_dom_sf"/>
</dbReference>
<accession>A0A4R0YN05</accession>
<dbReference type="AlphaFoldDB" id="A0A4R0YN05"/>
<dbReference type="Proteomes" id="UP000291822">
    <property type="component" value="Unassembled WGS sequence"/>
</dbReference>
<organism evidence="2 3">
    <name type="scientific">Dyella soli</name>
    <dbReference type="NCBI Taxonomy" id="522319"/>
    <lineage>
        <taxon>Bacteria</taxon>
        <taxon>Pseudomonadati</taxon>
        <taxon>Pseudomonadota</taxon>
        <taxon>Gammaproteobacteria</taxon>
        <taxon>Lysobacterales</taxon>
        <taxon>Rhodanobacteraceae</taxon>
        <taxon>Dyella</taxon>
    </lineage>
</organism>
<keyword evidence="1" id="KW-0732">Signal</keyword>
<dbReference type="EMBL" id="SJTG01000008">
    <property type="protein sequence ID" value="TCI05933.1"/>
    <property type="molecule type" value="Genomic_DNA"/>
</dbReference>
<comment type="caution">
    <text evidence="2">The sequence shown here is derived from an EMBL/GenBank/DDBJ whole genome shotgun (WGS) entry which is preliminary data.</text>
</comment>
<name>A0A4R0YN05_9GAMM</name>
<evidence type="ECO:0000256" key="1">
    <source>
        <dbReference type="SAM" id="SignalP"/>
    </source>
</evidence>
<keyword evidence="3" id="KW-1185">Reference proteome</keyword>
<dbReference type="RefSeq" id="WP_165583270.1">
    <property type="nucleotide sequence ID" value="NZ_SJTG01000008.1"/>
</dbReference>
<evidence type="ECO:0000313" key="2">
    <source>
        <dbReference type="EMBL" id="TCI05933.1"/>
    </source>
</evidence>
<feature type="chain" id="PRO_5020684414" description="Aspartyl protease" evidence="1">
    <location>
        <begin position="44"/>
        <end position="459"/>
    </location>
</feature>
<evidence type="ECO:0008006" key="4">
    <source>
        <dbReference type="Google" id="ProtNLM"/>
    </source>
</evidence>